<dbReference type="EMBL" id="HQ170520">
    <property type="protein sequence ID" value="AGE02784.2"/>
    <property type="molecule type" value="Genomic_DNA"/>
</dbReference>
<reference evidence="1" key="1">
    <citation type="journal article" date="2013" name="Plasmid">
        <title>Complete nucleotide sequences of plasmids pACK2 and pACK5 from Staphylococcus simulans biovar staphylolyticus.</title>
        <authorList>
            <person name="Gargis A.S."/>
            <person name="Heath L.S."/>
            <person name="Heath H.E."/>
            <person name="Leblanc P.A."/>
            <person name="Gargis S.R."/>
            <person name="Harris T.H."/>
            <person name="Sloan G.L."/>
        </authorList>
    </citation>
    <scope>NUCLEOTIDE SEQUENCE</scope>
    <source>
        <strain evidence="1">NRRL B-2628</strain>
        <plasmid evidence="1">pACK2</plasmid>
    </source>
</reference>
<proteinExistence type="predicted"/>
<dbReference type="AlphaFoldDB" id="L7YMB6"/>
<sequence length="120" mass="13991">MIMKNNQLKAILWRYLVNEFDEAVSEEYEKQFNHEFQYNQVSIAESTFGNEVTFDGTTTFIPKSLKITKSILNIETEKSFVETIHLKNLNEVKNYFEAATFDEHLAPSFDETLLIALTNK</sequence>
<accession>L7YMB6</accession>
<name>L7YMB6_STAST</name>
<protein>
    <submittedName>
        <fullName evidence="1">Uncharacterized protein</fullName>
    </submittedName>
</protein>
<keyword evidence="1" id="KW-0614">Plasmid</keyword>
<organism evidence="1">
    <name type="scientific">Staphylococcus staphylolyticus</name>
    <dbReference type="NCBI Taxonomy" id="1287"/>
    <lineage>
        <taxon>Bacteria</taxon>
        <taxon>Bacillati</taxon>
        <taxon>Bacillota</taxon>
        <taxon>Bacilli</taxon>
        <taxon>Bacillales</taxon>
        <taxon>Staphylococcaceae</taxon>
        <taxon>Staphylococcus</taxon>
    </lineage>
</organism>
<geneLocation type="plasmid" evidence="1">
    <name>pACK2</name>
</geneLocation>
<evidence type="ECO:0000313" key="1">
    <source>
        <dbReference type="EMBL" id="AGE02784.2"/>
    </source>
</evidence>